<dbReference type="InterPro" id="IPR043502">
    <property type="entry name" value="DNA/RNA_pol_sf"/>
</dbReference>
<dbReference type="STRING" id="39966.A0A369JLS8"/>
<proteinExistence type="predicted"/>
<evidence type="ECO:0000313" key="4">
    <source>
        <dbReference type="Proteomes" id="UP000076154"/>
    </source>
</evidence>
<dbReference type="OrthoDB" id="3344688at2759"/>
<feature type="compositionally biased region" description="Pro residues" evidence="1">
    <location>
        <begin position="221"/>
        <end position="230"/>
    </location>
</feature>
<comment type="caution">
    <text evidence="3">The sequence shown here is derived from an EMBL/GenBank/DDBJ whole genome shotgun (WGS) entry which is preliminary data.</text>
</comment>
<dbReference type="Pfam" id="PF07727">
    <property type="entry name" value="RVT_2"/>
    <property type="match status" value="1"/>
</dbReference>
<evidence type="ECO:0000259" key="2">
    <source>
        <dbReference type="Pfam" id="PF07727"/>
    </source>
</evidence>
<evidence type="ECO:0000313" key="3">
    <source>
        <dbReference type="EMBL" id="RDB23169.1"/>
    </source>
</evidence>
<dbReference type="CDD" id="cd09272">
    <property type="entry name" value="RNase_HI_RT_Ty1"/>
    <property type="match status" value="1"/>
</dbReference>
<organism evidence="3 4">
    <name type="scientific">Hypsizygus marmoreus</name>
    <name type="common">White beech mushroom</name>
    <name type="synonym">Agaricus marmoreus</name>
    <dbReference type="NCBI Taxonomy" id="39966"/>
    <lineage>
        <taxon>Eukaryota</taxon>
        <taxon>Fungi</taxon>
        <taxon>Dikarya</taxon>
        <taxon>Basidiomycota</taxon>
        <taxon>Agaricomycotina</taxon>
        <taxon>Agaricomycetes</taxon>
        <taxon>Agaricomycetidae</taxon>
        <taxon>Agaricales</taxon>
        <taxon>Tricholomatineae</taxon>
        <taxon>Lyophyllaceae</taxon>
        <taxon>Hypsizygus</taxon>
    </lineage>
</organism>
<feature type="region of interest" description="Disordered" evidence="1">
    <location>
        <begin position="221"/>
        <end position="252"/>
    </location>
</feature>
<dbReference type="AlphaFoldDB" id="A0A369JLS8"/>
<dbReference type="SUPFAM" id="SSF56672">
    <property type="entry name" value="DNA/RNA polymerases"/>
    <property type="match status" value="1"/>
</dbReference>
<protein>
    <submittedName>
        <fullName evidence="3">Retrovirus-related Pol polyprotein from transposon TNT 1-94</fullName>
    </submittedName>
</protein>
<dbReference type="PANTHER" id="PTHR11439:SF483">
    <property type="entry name" value="PEPTIDE SYNTHASE GLIP-LIKE, PUTATIVE (AFU_ORTHOLOGUE AFUA_3G12920)-RELATED"/>
    <property type="match status" value="1"/>
</dbReference>
<dbReference type="InterPro" id="IPR013103">
    <property type="entry name" value="RVT_2"/>
</dbReference>
<dbReference type="PANTHER" id="PTHR11439">
    <property type="entry name" value="GAG-POL-RELATED RETROTRANSPOSON"/>
    <property type="match status" value="1"/>
</dbReference>
<keyword evidence="4" id="KW-1185">Reference proteome</keyword>
<dbReference type="Proteomes" id="UP000076154">
    <property type="component" value="Unassembled WGS sequence"/>
</dbReference>
<gene>
    <name evidence="3" type="primary">POLX_8</name>
    <name evidence="3" type="ORF">Hypma_009670</name>
</gene>
<sequence>MRIYAGLPPNLWDEFYLTSTHLHACTTTRSLSGKVTPLELWEEKRPDYSYMREIGCKAYVLIQNRHNPQTPTQSRGVLRNKIIPTISFSETHPKLPQLLTRPSDWHNLAHMLISIDRAAGNRKEHILETKSYRCYDRKSGNIYNSYHVRFLESHDGYPSPAPNLPRDVTEEQISTLESIKLNSSENPVILDDDEEFIPLPSDIQPEIPADAELPIIPPVPAPAPNVPPAPRRSTRNPMPTARVNPDNPPKTRTQITVEESRAAGERSKAARTECQKALEELRQAIERNDPRIIDGAAIEELNHTFEALNLDDADHDRVLAAISEAGGIDPSTLEFDDEPKTWAEAQASPDAKRWEEGYHEELKSLKDMGVYKLVPRSEVPQGTKVRKGRPVFRIKRDENGKAVRWKVRLVFKGFEQIYGKDYTKTTSPTARMESWRILLHIAATLGWDAQQIDIKTAFLYGLLPEEETQYMEQPPGFEEPGKEDWVWLIQCGLYGMKQSGRIWNKTMNENMLWWGFTRLSCESCIYYRKTDAGTVIAAVHVDDFLSIASTKAENDRFKDQMRKVWTISDLGTVRFVVGIAIEWDRPNHTVKLSQTALIDKIIQQFGQKDAAPLSAPMEPGLKLRRVDQKLMSREDQMALAKLPYRSLVRCLLYLAISTRPDIAHAVQQLSQFLDSYSYAHWNAAIWVVRYLKGTRVLKLHLGGTNPIELLGFTDSDWANCLDTRRSVGGYVWCLGRGALSWHVQKQKTVAASSCEAEYVAAFEATKECIWLRALLLAIGFGQPDSTTMLCDNNATIDLSEDPLLHARVKHIDIKFHFMRERVQSGEIQLRYINTKDNVADIFTKPLEPKTFTRLRGLLGLH</sequence>
<dbReference type="EMBL" id="LUEZ02000047">
    <property type="protein sequence ID" value="RDB23169.1"/>
    <property type="molecule type" value="Genomic_DNA"/>
</dbReference>
<evidence type="ECO:0000256" key="1">
    <source>
        <dbReference type="SAM" id="MobiDB-lite"/>
    </source>
</evidence>
<reference evidence="3" key="1">
    <citation type="submission" date="2018-04" db="EMBL/GenBank/DDBJ databases">
        <title>Whole genome sequencing of Hypsizygus marmoreus.</title>
        <authorList>
            <person name="Choi I.-G."/>
            <person name="Min B."/>
            <person name="Kim J.-G."/>
            <person name="Kim S."/>
            <person name="Oh Y.-L."/>
            <person name="Kong W.-S."/>
            <person name="Park H."/>
            <person name="Jeong J."/>
            <person name="Song E.-S."/>
        </authorList>
    </citation>
    <scope>NUCLEOTIDE SEQUENCE [LARGE SCALE GENOMIC DNA]</scope>
    <source>
        <strain evidence="3">51987-8</strain>
    </source>
</reference>
<dbReference type="InParanoid" id="A0A369JLS8"/>
<accession>A0A369JLS8</accession>
<feature type="domain" description="Reverse transcriptase Ty1/copia-type" evidence="2">
    <location>
        <begin position="371"/>
        <end position="618"/>
    </location>
</feature>
<name>A0A369JLS8_HYPMA</name>